<dbReference type="SUPFAM" id="SSF56436">
    <property type="entry name" value="C-type lectin-like"/>
    <property type="match status" value="1"/>
</dbReference>
<proteinExistence type="predicted"/>
<dbReference type="Gene3D" id="3.90.1580.10">
    <property type="entry name" value="paralog of FGE (formylglycine-generating enzyme)"/>
    <property type="match status" value="1"/>
</dbReference>
<dbReference type="EMBL" id="WMBR01000007">
    <property type="protein sequence ID" value="MXP23959.1"/>
    <property type="molecule type" value="Genomic_DNA"/>
</dbReference>
<dbReference type="InterPro" id="IPR042095">
    <property type="entry name" value="SUMF_sf"/>
</dbReference>
<dbReference type="Pfam" id="PF03781">
    <property type="entry name" value="FGE-sulfatase"/>
    <property type="match status" value="1"/>
</dbReference>
<dbReference type="InterPro" id="IPR051043">
    <property type="entry name" value="Sulfatase_Mod_Factor_Kinase"/>
</dbReference>
<dbReference type="GO" id="GO:0120147">
    <property type="term" value="F:formylglycine-generating oxidase activity"/>
    <property type="evidence" value="ECO:0007669"/>
    <property type="project" value="TreeGrafter"/>
</dbReference>
<dbReference type="InterPro" id="IPR016187">
    <property type="entry name" value="CTDL_fold"/>
</dbReference>
<dbReference type="Proteomes" id="UP000475545">
    <property type="component" value="Unassembled WGS sequence"/>
</dbReference>
<comment type="caution">
    <text evidence="2">The sequence shown here is derived from an EMBL/GenBank/DDBJ whole genome shotgun (WGS) entry which is preliminary data.</text>
</comment>
<dbReference type="PANTHER" id="PTHR23150:SF19">
    <property type="entry name" value="FORMYLGLYCINE-GENERATING ENZYME"/>
    <property type="match status" value="1"/>
</dbReference>
<dbReference type="PANTHER" id="PTHR23150">
    <property type="entry name" value="SULFATASE MODIFYING FACTOR 1, 2"/>
    <property type="match status" value="1"/>
</dbReference>
<sequence>MSGDFIHVNSAASTLDTVPATELIQLPGGRFRMGSDRHYPEERPAHDRVVEPFAIERHPVTTRQFADFVAATGYVTVAEEAVDPADFPDADPAALVPGSVVFTPTAGPVDLGDWRLWWRWQPGASWRRPTGADDLTTARADHPVVHIAYRDAVAYAEWVGRRLPTEAEWEFAARGGLDGQEYAWPGDELRPDGRDMANTWKGRFPYRNDGWGTTSPVGTYPPNGYGLLDMIGNVWERCSDVWVPRHPVSDAGAVDAEGRPNLLAPTTSPQVMRVTKGGSHLCAPEYCRRYRPAARSAQSDDSATSHLGFRCVV</sequence>
<evidence type="ECO:0000259" key="1">
    <source>
        <dbReference type="Pfam" id="PF03781"/>
    </source>
</evidence>
<dbReference type="AlphaFoldDB" id="A0A6L7GVG2"/>
<evidence type="ECO:0000313" key="2">
    <source>
        <dbReference type="EMBL" id="MXP23959.1"/>
    </source>
</evidence>
<name>A0A6L7GVG2_9ACTN</name>
<reference evidence="2 3" key="1">
    <citation type="submission" date="2019-11" db="EMBL/GenBank/DDBJ databases">
        <title>Gordonia sp. nov., a novel actinobacterium isolated from mangrove soil in Hainan.</title>
        <authorList>
            <person name="Huang X."/>
            <person name="Xie Y."/>
            <person name="Chu X."/>
            <person name="Xiao K."/>
        </authorList>
    </citation>
    <scope>NUCLEOTIDE SEQUENCE [LARGE SCALE GENOMIC DNA]</scope>
    <source>
        <strain evidence="2 3">HNM0687</strain>
    </source>
</reference>
<keyword evidence="3" id="KW-1185">Reference proteome</keyword>
<protein>
    <submittedName>
        <fullName evidence="2">SUMF1/EgtB/PvdO family nonheme iron enzyme</fullName>
    </submittedName>
</protein>
<accession>A0A6L7GVG2</accession>
<gene>
    <name evidence="2" type="ORF">GIY30_21710</name>
</gene>
<dbReference type="InterPro" id="IPR005532">
    <property type="entry name" value="SUMF_dom"/>
</dbReference>
<feature type="domain" description="Sulfatase-modifying factor enzyme-like" evidence="1">
    <location>
        <begin position="20"/>
        <end position="312"/>
    </location>
</feature>
<evidence type="ECO:0000313" key="3">
    <source>
        <dbReference type="Proteomes" id="UP000475545"/>
    </source>
</evidence>
<organism evidence="2 3">
    <name type="scientific">Gordonia mangrovi</name>
    <dbReference type="NCBI Taxonomy" id="2665643"/>
    <lineage>
        <taxon>Bacteria</taxon>
        <taxon>Bacillati</taxon>
        <taxon>Actinomycetota</taxon>
        <taxon>Actinomycetes</taxon>
        <taxon>Mycobacteriales</taxon>
        <taxon>Gordoniaceae</taxon>
        <taxon>Gordonia</taxon>
    </lineage>
</organism>